<evidence type="ECO:0000313" key="2">
    <source>
        <dbReference type="EMBL" id="GLR87922.1"/>
    </source>
</evidence>
<dbReference type="Proteomes" id="UP001156905">
    <property type="component" value="Unassembled WGS sequence"/>
</dbReference>
<accession>A0ABQ6B0G2</accession>
<dbReference type="Pfam" id="PF18856">
    <property type="entry name" value="baeRF_family12"/>
    <property type="match status" value="1"/>
</dbReference>
<reference evidence="3" key="1">
    <citation type="journal article" date="2019" name="Int. J. Syst. Evol. Microbiol.">
        <title>The Global Catalogue of Microorganisms (GCM) 10K type strain sequencing project: providing services to taxonomists for standard genome sequencing and annotation.</title>
        <authorList>
            <consortium name="The Broad Institute Genomics Platform"/>
            <consortium name="The Broad Institute Genome Sequencing Center for Infectious Disease"/>
            <person name="Wu L."/>
            <person name="Ma J."/>
        </authorList>
    </citation>
    <scope>NUCLEOTIDE SEQUENCE [LARGE SCALE GENOMIC DNA]</scope>
    <source>
        <strain evidence="3">NBRC 102520</strain>
    </source>
</reference>
<feature type="region of interest" description="Disordered" evidence="1">
    <location>
        <begin position="37"/>
        <end position="65"/>
    </location>
</feature>
<sequence length="134" mass="14417">MILPTGTTVAVADGETVRLFRNTGVKPGVHLVEISAAPPVPAHSGSGARHHTGSANPDGRRRDEDDFAAATASFLNKLSLDGTIKHLVVVSDPRTLGEMRKHFHRDLRGKIMGEFAKDFSRRPLEDIASLIADA</sequence>
<comment type="caution">
    <text evidence="2">The sequence shown here is derived from an EMBL/GenBank/DDBJ whole genome shotgun (WGS) entry which is preliminary data.</text>
</comment>
<evidence type="ECO:0000313" key="3">
    <source>
        <dbReference type="Proteomes" id="UP001156905"/>
    </source>
</evidence>
<name>A0ABQ6B0G2_9BRAD</name>
<keyword evidence="3" id="KW-1185">Reference proteome</keyword>
<proteinExistence type="predicted"/>
<evidence type="ECO:0000256" key="1">
    <source>
        <dbReference type="SAM" id="MobiDB-lite"/>
    </source>
</evidence>
<dbReference type="InterPro" id="IPR041374">
    <property type="entry name" value="BaeRF_family12"/>
</dbReference>
<protein>
    <recommendedName>
        <fullName evidence="4">Host cell attachment protein</fullName>
    </recommendedName>
</protein>
<dbReference type="RefSeq" id="WP_284269009.1">
    <property type="nucleotide sequence ID" value="NZ_BSOW01000016.1"/>
</dbReference>
<dbReference type="EMBL" id="BSOW01000016">
    <property type="protein sequence ID" value="GLR87922.1"/>
    <property type="molecule type" value="Genomic_DNA"/>
</dbReference>
<evidence type="ECO:0008006" key="4">
    <source>
        <dbReference type="Google" id="ProtNLM"/>
    </source>
</evidence>
<organism evidence="2 3">
    <name type="scientific">Bradyrhizobium iriomotense</name>
    <dbReference type="NCBI Taxonomy" id="441950"/>
    <lineage>
        <taxon>Bacteria</taxon>
        <taxon>Pseudomonadati</taxon>
        <taxon>Pseudomonadota</taxon>
        <taxon>Alphaproteobacteria</taxon>
        <taxon>Hyphomicrobiales</taxon>
        <taxon>Nitrobacteraceae</taxon>
        <taxon>Bradyrhizobium</taxon>
    </lineage>
</organism>
<gene>
    <name evidence="2" type="primary">atsE</name>
    <name evidence="2" type="ORF">GCM10007857_46340</name>
</gene>